<evidence type="ECO:0000259" key="9">
    <source>
        <dbReference type="Pfam" id="PF13813"/>
    </source>
</evidence>
<dbReference type="STRING" id="946122.A0A0C2TA23"/>
<evidence type="ECO:0000256" key="8">
    <source>
        <dbReference type="SAM" id="Phobius"/>
    </source>
</evidence>
<dbReference type="Proteomes" id="UP000054549">
    <property type="component" value="Unassembled WGS sequence"/>
</dbReference>
<feature type="transmembrane region" description="Helical" evidence="8">
    <location>
        <begin position="12"/>
        <end position="28"/>
    </location>
</feature>
<dbReference type="InterPro" id="IPR044851">
    <property type="entry name" value="Wax_synthase"/>
</dbReference>
<dbReference type="Pfam" id="PF13813">
    <property type="entry name" value="MBOAT_2"/>
    <property type="match status" value="1"/>
</dbReference>
<evidence type="ECO:0000256" key="5">
    <source>
        <dbReference type="ARBA" id="ARBA00022692"/>
    </source>
</evidence>
<dbReference type="InParanoid" id="A0A0C2TA23"/>
<name>A0A0C2TA23_AMAMK</name>
<evidence type="ECO:0000256" key="3">
    <source>
        <dbReference type="ARBA" id="ARBA00007282"/>
    </source>
</evidence>
<proteinExistence type="inferred from homology"/>
<evidence type="ECO:0000313" key="11">
    <source>
        <dbReference type="Proteomes" id="UP000054549"/>
    </source>
</evidence>
<comment type="subcellular location">
    <subcellularLocation>
        <location evidence="1">Membrane</location>
        <topology evidence="1">Multi-pass membrane protein</topology>
    </subcellularLocation>
</comment>
<feature type="transmembrane region" description="Helical" evidence="8">
    <location>
        <begin position="64"/>
        <end position="82"/>
    </location>
</feature>
<dbReference type="GO" id="GO:0006629">
    <property type="term" value="P:lipid metabolic process"/>
    <property type="evidence" value="ECO:0007669"/>
    <property type="project" value="InterPro"/>
</dbReference>
<keyword evidence="5 8" id="KW-0812">Transmembrane</keyword>
<evidence type="ECO:0000313" key="10">
    <source>
        <dbReference type="EMBL" id="KIL63504.1"/>
    </source>
</evidence>
<dbReference type="AlphaFoldDB" id="A0A0C2TA23"/>
<accession>A0A0C2TA23</accession>
<protein>
    <recommendedName>
        <fullName evidence="9">Wax synthase domain-containing protein</fullName>
    </recommendedName>
</protein>
<comment type="pathway">
    <text evidence="2">Secondary metabolite biosynthesis.</text>
</comment>
<reference evidence="10 11" key="1">
    <citation type="submission" date="2014-04" db="EMBL/GenBank/DDBJ databases">
        <title>Evolutionary Origins and Diversification of the Mycorrhizal Mutualists.</title>
        <authorList>
            <consortium name="DOE Joint Genome Institute"/>
            <consortium name="Mycorrhizal Genomics Consortium"/>
            <person name="Kohler A."/>
            <person name="Kuo A."/>
            <person name="Nagy L.G."/>
            <person name="Floudas D."/>
            <person name="Copeland A."/>
            <person name="Barry K.W."/>
            <person name="Cichocki N."/>
            <person name="Veneault-Fourrey C."/>
            <person name="LaButti K."/>
            <person name="Lindquist E.A."/>
            <person name="Lipzen A."/>
            <person name="Lundell T."/>
            <person name="Morin E."/>
            <person name="Murat C."/>
            <person name="Riley R."/>
            <person name="Ohm R."/>
            <person name="Sun H."/>
            <person name="Tunlid A."/>
            <person name="Henrissat B."/>
            <person name="Grigoriev I.V."/>
            <person name="Hibbett D.S."/>
            <person name="Martin F."/>
        </authorList>
    </citation>
    <scope>NUCLEOTIDE SEQUENCE [LARGE SCALE GENOMIC DNA]</scope>
    <source>
        <strain evidence="10 11">Koide BX008</strain>
    </source>
</reference>
<dbReference type="GO" id="GO:0008374">
    <property type="term" value="F:O-acyltransferase activity"/>
    <property type="evidence" value="ECO:0007669"/>
    <property type="project" value="InterPro"/>
</dbReference>
<feature type="transmembrane region" description="Helical" evidence="8">
    <location>
        <begin position="369"/>
        <end position="391"/>
    </location>
</feature>
<gene>
    <name evidence="10" type="ORF">M378DRAFT_12091</name>
</gene>
<comment type="similarity">
    <text evidence="3">Belongs to the wax synthase family.</text>
</comment>
<dbReference type="InterPro" id="IPR032805">
    <property type="entry name" value="Wax_synthase_dom"/>
</dbReference>
<dbReference type="GO" id="GO:0016020">
    <property type="term" value="C:membrane"/>
    <property type="evidence" value="ECO:0007669"/>
    <property type="project" value="UniProtKB-SubCell"/>
</dbReference>
<evidence type="ECO:0000256" key="7">
    <source>
        <dbReference type="ARBA" id="ARBA00023136"/>
    </source>
</evidence>
<dbReference type="EMBL" id="KN818258">
    <property type="protein sequence ID" value="KIL63504.1"/>
    <property type="molecule type" value="Genomic_DNA"/>
</dbReference>
<dbReference type="HOGENOM" id="CLU_032731_1_0_1"/>
<evidence type="ECO:0000256" key="6">
    <source>
        <dbReference type="ARBA" id="ARBA00022989"/>
    </source>
</evidence>
<feature type="transmembrane region" description="Helical" evidence="8">
    <location>
        <begin position="35"/>
        <end position="52"/>
    </location>
</feature>
<keyword evidence="6 8" id="KW-1133">Transmembrane helix</keyword>
<evidence type="ECO:0000256" key="2">
    <source>
        <dbReference type="ARBA" id="ARBA00005179"/>
    </source>
</evidence>
<dbReference type="OrthoDB" id="1077582at2759"/>
<dbReference type="PANTHER" id="PTHR31595">
    <property type="entry name" value="LONG-CHAIN-ALCOHOL O-FATTY-ACYLTRANSFERASE 3-RELATED"/>
    <property type="match status" value="1"/>
</dbReference>
<keyword evidence="7 8" id="KW-0472">Membrane</keyword>
<organism evidence="10 11">
    <name type="scientific">Amanita muscaria (strain Koide BX008)</name>
    <dbReference type="NCBI Taxonomy" id="946122"/>
    <lineage>
        <taxon>Eukaryota</taxon>
        <taxon>Fungi</taxon>
        <taxon>Dikarya</taxon>
        <taxon>Basidiomycota</taxon>
        <taxon>Agaricomycotina</taxon>
        <taxon>Agaricomycetes</taxon>
        <taxon>Agaricomycetidae</taxon>
        <taxon>Agaricales</taxon>
        <taxon>Pluteineae</taxon>
        <taxon>Amanitaceae</taxon>
        <taxon>Amanita</taxon>
    </lineage>
</organism>
<evidence type="ECO:0000256" key="4">
    <source>
        <dbReference type="ARBA" id="ARBA00022679"/>
    </source>
</evidence>
<evidence type="ECO:0000256" key="1">
    <source>
        <dbReference type="ARBA" id="ARBA00004141"/>
    </source>
</evidence>
<dbReference type="PANTHER" id="PTHR31595:SF57">
    <property type="entry name" value="OS04G0481900 PROTEIN"/>
    <property type="match status" value="1"/>
</dbReference>
<keyword evidence="4" id="KW-0808">Transferase</keyword>
<feature type="domain" description="Wax synthase" evidence="9">
    <location>
        <begin position="221"/>
        <end position="296"/>
    </location>
</feature>
<sequence>MSGNKPSVVVDMLLFATLFGLYFLALFVKPSPYRRLIFIPIAAVVAYMMMSTRGADSLPGRGSTIASITMPLLFSASDFILLTEVQRELRRKGQTVRADRMEWRARLGWAFGLFSSPRGIGWKSLGSEHANRSASNTRWTFVKRQIIKLVVYGIVLDLLRWHDRWNPCYAKDGPSITAFGWAWRSFNMFSWVIQVYIQIDRLYRVVGTLSVLARLSSPEEWPSFFGDLRDAYTVRRFWGRTWHQLLRRILMSHARFVANQGLGLKRGTRKDALVQLYTAFFISGLIHSGIDYSLYGWKTVSRCVWCLSGGSSTGSGHGGDGVGGSGGGGGAMSFFLRQPVAIILEEAVIEFANKAFPDVVRSRSRTRRLWWRVLGYLWVLTWFTYCLPMWLDLLIKSGMFEFDFATGYEMSRHFRQSGFKSAELVTSAVVPYHSGLLA</sequence>
<keyword evidence="11" id="KW-1185">Reference proteome</keyword>